<dbReference type="AlphaFoldDB" id="F8Q1F8"/>
<protein>
    <submittedName>
        <fullName evidence="1">Uncharacterized protein</fullName>
    </submittedName>
</protein>
<dbReference type="InParanoid" id="F8Q1F8"/>
<evidence type="ECO:0000313" key="1">
    <source>
        <dbReference type="EMBL" id="EGN98136.1"/>
    </source>
</evidence>
<reference evidence="2" key="1">
    <citation type="journal article" date="2011" name="Science">
        <title>The plant cell wall-decomposing machinery underlies the functional diversity of forest fungi.</title>
        <authorList>
            <person name="Eastwood D.C."/>
            <person name="Floudas D."/>
            <person name="Binder M."/>
            <person name="Majcherczyk A."/>
            <person name="Schneider P."/>
            <person name="Aerts A."/>
            <person name="Asiegbu F.O."/>
            <person name="Baker S.E."/>
            <person name="Barry K."/>
            <person name="Bendiksby M."/>
            <person name="Blumentritt M."/>
            <person name="Coutinho P.M."/>
            <person name="Cullen D."/>
            <person name="de Vries R.P."/>
            <person name="Gathman A."/>
            <person name="Goodell B."/>
            <person name="Henrissat B."/>
            <person name="Ihrmark K."/>
            <person name="Kauserud H."/>
            <person name="Kohler A."/>
            <person name="LaButti K."/>
            <person name="Lapidus A."/>
            <person name="Lavin J.L."/>
            <person name="Lee Y.-H."/>
            <person name="Lindquist E."/>
            <person name="Lilly W."/>
            <person name="Lucas S."/>
            <person name="Morin E."/>
            <person name="Murat C."/>
            <person name="Oguiza J.A."/>
            <person name="Park J."/>
            <person name="Pisabarro A.G."/>
            <person name="Riley R."/>
            <person name="Rosling A."/>
            <person name="Salamov A."/>
            <person name="Schmidt O."/>
            <person name="Schmutz J."/>
            <person name="Skrede I."/>
            <person name="Stenlid J."/>
            <person name="Wiebenga A."/>
            <person name="Xie X."/>
            <person name="Kuees U."/>
            <person name="Hibbett D.S."/>
            <person name="Hoffmeister D."/>
            <person name="Hoegberg N."/>
            <person name="Martin F."/>
            <person name="Grigoriev I.V."/>
            <person name="Watkinson S.C."/>
        </authorList>
    </citation>
    <scope>NUCLEOTIDE SEQUENCE [LARGE SCALE GENOMIC DNA]</scope>
    <source>
        <strain evidence="2">strain S7.3</strain>
    </source>
</reference>
<gene>
    <name evidence="1" type="ORF">SERLA73DRAFT_123517</name>
</gene>
<dbReference type="Proteomes" id="UP000008063">
    <property type="component" value="Unassembled WGS sequence"/>
</dbReference>
<dbReference type="EMBL" id="GL945481">
    <property type="protein sequence ID" value="EGN98136.1"/>
    <property type="molecule type" value="Genomic_DNA"/>
</dbReference>
<keyword evidence="2" id="KW-1185">Reference proteome</keyword>
<accession>F8Q1F8</accession>
<evidence type="ECO:0000313" key="2">
    <source>
        <dbReference type="Proteomes" id="UP000008063"/>
    </source>
</evidence>
<sequence length="84" mass="9518">MGPLNEARQEGQQQIDNTLERLCFTISTSLACVQGNSALGVLLKRRKCNVMKSFTNKYQPRLEYFQKEVDSVLDDLGTIFTGQM</sequence>
<proteinExistence type="predicted"/>
<organism evidence="2">
    <name type="scientific">Serpula lacrymans var. lacrymans (strain S7.3)</name>
    <name type="common">Dry rot fungus</name>
    <dbReference type="NCBI Taxonomy" id="936435"/>
    <lineage>
        <taxon>Eukaryota</taxon>
        <taxon>Fungi</taxon>
        <taxon>Dikarya</taxon>
        <taxon>Basidiomycota</taxon>
        <taxon>Agaricomycotina</taxon>
        <taxon>Agaricomycetes</taxon>
        <taxon>Agaricomycetidae</taxon>
        <taxon>Boletales</taxon>
        <taxon>Coniophorineae</taxon>
        <taxon>Serpulaceae</taxon>
        <taxon>Serpula</taxon>
    </lineage>
</organism>
<name>F8Q1F8_SERL3</name>
<dbReference type="HOGENOM" id="CLU_2528865_0_0_1"/>